<dbReference type="EMBL" id="LJZV01000011">
    <property type="protein sequence ID" value="KZD92063.1"/>
    <property type="molecule type" value="Genomic_DNA"/>
</dbReference>
<evidence type="ECO:0000313" key="5">
    <source>
        <dbReference type="Proteomes" id="UP000076442"/>
    </source>
</evidence>
<dbReference type="PANTHER" id="PTHR12526">
    <property type="entry name" value="GLYCOSYLTRANSFERASE"/>
    <property type="match status" value="1"/>
</dbReference>
<dbReference type="InterPro" id="IPR028098">
    <property type="entry name" value="Glyco_trans_4-like_N"/>
</dbReference>
<accession>A0AAP1E3T7</accession>
<evidence type="ECO:0000256" key="1">
    <source>
        <dbReference type="ARBA" id="ARBA00009481"/>
    </source>
</evidence>
<comment type="similarity">
    <text evidence="1">Belongs to the glycosyltransferase group 1 family. Glycosyltransferase 4 subfamily.</text>
</comment>
<dbReference type="AlphaFoldDB" id="A0AAP1E3T7"/>
<dbReference type="GO" id="GO:0016757">
    <property type="term" value="F:glycosyltransferase activity"/>
    <property type="evidence" value="ECO:0007669"/>
    <property type="project" value="InterPro"/>
</dbReference>
<dbReference type="Pfam" id="PF13439">
    <property type="entry name" value="Glyco_transf_4"/>
    <property type="match status" value="1"/>
</dbReference>
<evidence type="ECO:0000259" key="3">
    <source>
        <dbReference type="Pfam" id="PF13439"/>
    </source>
</evidence>
<dbReference type="Proteomes" id="UP000076442">
    <property type="component" value="Unassembled WGS sequence"/>
</dbReference>
<dbReference type="SUPFAM" id="SSF53756">
    <property type="entry name" value="UDP-Glycosyltransferase/glycogen phosphorylase"/>
    <property type="match status" value="1"/>
</dbReference>
<feature type="domain" description="Glycosyl transferase family 1" evidence="2">
    <location>
        <begin position="179"/>
        <end position="354"/>
    </location>
</feature>
<reference evidence="4 5" key="1">
    <citation type="submission" date="2015-09" db="EMBL/GenBank/DDBJ databases">
        <title>Spore heat resistance.</title>
        <authorList>
            <person name="Boekhorst J."/>
            <person name="Berendsen E.M."/>
            <person name="Wells-Bennik M.H."/>
            <person name="Kuipers O.P."/>
        </authorList>
    </citation>
    <scope>NUCLEOTIDE SEQUENCE [LARGE SCALE GENOMIC DNA]</scope>
    <source>
        <strain evidence="4 5">B4122</strain>
    </source>
</reference>
<dbReference type="PANTHER" id="PTHR12526:SF638">
    <property type="entry name" value="SPORE COAT PROTEIN SA"/>
    <property type="match status" value="1"/>
</dbReference>
<comment type="caution">
    <text evidence="4">The sequence shown here is derived from an EMBL/GenBank/DDBJ whole genome shotgun (WGS) entry which is preliminary data.</text>
</comment>
<dbReference type="CDD" id="cd03801">
    <property type="entry name" value="GT4_PimA-like"/>
    <property type="match status" value="1"/>
</dbReference>
<name>A0AAP1E3T7_BACIU</name>
<dbReference type="Pfam" id="PF00534">
    <property type="entry name" value="Glycos_transf_1"/>
    <property type="match status" value="1"/>
</dbReference>
<feature type="domain" description="Glycosyltransferase subfamily 4-like N-terminal" evidence="3">
    <location>
        <begin position="23"/>
        <end position="165"/>
    </location>
</feature>
<dbReference type="InterPro" id="IPR001296">
    <property type="entry name" value="Glyco_trans_1"/>
</dbReference>
<organism evidence="4 5">
    <name type="scientific">Bacillus subtilis</name>
    <dbReference type="NCBI Taxonomy" id="1423"/>
    <lineage>
        <taxon>Bacteria</taxon>
        <taxon>Bacillati</taxon>
        <taxon>Bacillota</taxon>
        <taxon>Bacilli</taxon>
        <taxon>Bacillales</taxon>
        <taxon>Bacillaceae</taxon>
        <taxon>Bacillus</taxon>
    </lineage>
</organism>
<evidence type="ECO:0000313" key="4">
    <source>
        <dbReference type="EMBL" id="KZD92063.1"/>
    </source>
</evidence>
<protein>
    <submittedName>
        <fullName evidence="4">Lipopolysaccharide 12-N-acetylglucosaminetransferase</fullName>
    </submittedName>
</protein>
<gene>
    <name evidence="4" type="ORF">B4122_1968</name>
</gene>
<dbReference type="Gene3D" id="3.40.50.2000">
    <property type="entry name" value="Glycogen Phosphorylase B"/>
    <property type="match status" value="2"/>
</dbReference>
<proteinExistence type="inferred from homology"/>
<sequence>MKIALIATEKLPVPSVRGGAIQIYLEAVAPLIAKKHEVTVFSIKDPNLADREKVDGVHYVHLDEDRYEEAVGAELKKSRFDLVHVCNRPSWVPKLKKQAPDAVFILSVHNEMFAYDKISQAEGEICIDSVAQIVTVSDYIGQTITSRFPSARSKTKTVYSGVDLKTYHPRWTNEGQRAREEMRSELGLHGKKIVLFVGRLSKVKGPHILLQALPDIIEEHPDVMMVFIGSKWFGDNELNNYVKHLHTLGAMQKDHVTFIQFVKPKDIPRLYTMSDVFVCSSQWQEPLARVHYEAMAAGLPIITSNRGGNPEVIEEGKNGYIIHDFENPKQYAERINDLLSSSEKRERLGKYSRREAESNFGWQRVAENLLSVYEKNSRRGEQSVPKRA</sequence>
<evidence type="ECO:0000259" key="2">
    <source>
        <dbReference type="Pfam" id="PF00534"/>
    </source>
</evidence>
<dbReference type="RefSeq" id="WP_042977511.1">
    <property type="nucleotide sequence ID" value="NZ_JXHR01000029.1"/>
</dbReference>